<gene>
    <name evidence="2" type="ORF">D9756_006861</name>
</gene>
<dbReference type="OrthoDB" id="3046437at2759"/>
<organism evidence="2 3">
    <name type="scientific">Leucocoprinus leucothites</name>
    <dbReference type="NCBI Taxonomy" id="201217"/>
    <lineage>
        <taxon>Eukaryota</taxon>
        <taxon>Fungi</taxon>
        <taxon>Dikarya</taxon>
        <taxon>Basidiomycota</taxon>
        <taxon>Agaricomycotina</taxon>
        <taxon>Agaricomycetes</taxon>
        <taxon>Agaricomycetidae</taxon>
        <taxon>Agaricales</taxon>
        <taxon>Agaricineae</taxon>
        <taxon>Agaricaceae</taxon>
        <taxon>Leucocoprinus</taxon>
    </lineage>
</organism>
<reference evidence="2 3" key="1">
    <citation type="journal article" date="2020" name="ISME J.">
        <title>Uncovering the hidden diversity of litter-decomposition mechanisms in mushroom-forming fungi.</title>
        <authorList>
            <person name="Floudas D."/>
            <person name="Bentzer J."/>
            <person name="Ahren D."/>
            <person name="Johansson T."/>
            <person name="Persson P."/>
            <person name="Tunlid A."/>
        </authorList>
    </citation>
    <scope>NUCLEOTIDE SEQUENCE [LARGE SCALE GENOMIC DNA]</scope>
    <source>
        <strain evidence="2 3">CBS 146.42</strain>
    </source>
</reference>
<evidence type="ECO:0000313" key="2">
    <source>
        <dbReference type="EMBL" id="KAF5357169.1"/>
    </source>
</evidence>
<sequence length="522" mass="58604">MMDAPKDDHHSFSSTLNTRPQAIHINNASIHDLPTELLVRVFYFATEFRYSNLTLPDATGMLLSLSRVSQHWRAIMFSIPEIWGRLINVVEFPEDQIVDFIERSKPKPIELFVDAGYLPQPGIHLRTIQDRLSRVLSELNRISYLVIRRLHLSSSHFAHLHLPAPSLDLFSFEGCGSDPVRLPAPLFDNNAPRLRSLRLSSALIEFSRALYPSLMELFVHDIHHPLSPTMSTWITFLSNHTSLTSLNLSYAISVHSSDAHEWLSTVELAHLQELTLTDDATACAQLLTKLVVPPACKISIIAGFDNRGGVDLLKAGLSTLVTPRIAEELEVTLTSTSVCFLNVIDNASSPPQGSLFFKLQWQTASEPLEDSTLLYNPIDSFPTGHLTSIGILRLVFIPINGQYPLHDAWLRTNLEEWLRHLSSVHHLIVDSSSLDLVFDLLTDDEAEEGSPLQFVFPSLQIVEIVKSQDEEVDWGAFISFAEWRNDVGHKINSIRVPRADVDHLSWEDGCLVADLGIEIILS</sequence>
<dbReference type="AlphaFoldDB" id="A0A8H5G2G9"/>
<evidence type="ECO:0000313" key="3">
    <source>
        <dbReference type="Proteomes" id="UP000559027"/>
    </source>
</evidence>
<feature type="domain" description="F-box" evidence="1">
    <location>
        <begin position="30"/>
        <end position="86"/>
    </location>
</feature>
<accession>A0A8H5G2G9</accession>
<name>A0A8H5G2G9_9AGAR</name>
<keyword evidence="3" id="KW-1185">Reference proteome</keyword>
<protein>
    <recommendedName>
        <fullName evidence="1">F-box domain-containing protein</fullName>
    </recommendedName>
</protein>
<proteinExistence type="predicted"/>
<evidence type="ECO:0000259" key="1">
    <source>
        <dbReference type="Pfam" id="PF12937"/>
    </source>
</evidence>
<dbReference type="InterPro" id="IPR001810">
    <property type="entry name" value="F-box_dom"/>
</dbReference>
<dbReference type="Pfam" id="PF12937">
    <property type="entry name" value="F-box-like"/>
    <property type="match status" value="1"/>
</dbReference>
<dbReference type="Proteomes" id="UP000559027">
    <property type="component" value="Unassembled WGS sequence"/>
</dbReference>
<dbReference type="EMBL" id="JAACJO010000006">
    <property type="protein sequence ID" value="KAF5357169.1"/>
    <property type="molecule type" value="Genomic_DNA"/>
</dbReference>
<dbReference type="InterPro" id="IPR032675">
    <property type="entry name" value="LRR_dom_sf"/>
</dbReference>
<dbReference type="Gene3D" id="3.80.10.10">
    <property type="entry name" value="Ribonuclease Inhibitor"/>
    <property type="match status" value="1"/>
</dbReference>
<comment type="caution">
    <text evidence="2">The sequence shown here is derived from an EMBL/GenBank/DDBJ whole genome shotgun (WGS) entry which is preliminary data.</text>
</comment>